<evidence type="ECO:0000256" key="1">
    <source>
        <dbReference type="SAM" id="MobiDB-lite"/>
    </source>
</evidence>
<organism evidence="2 3">
    <name type="scientific">Amborella trichopoda</name>
    <dbReference type="NCBI Taxonomy" id="13333"/>
    <lineage>
        <taxon>Eukaryota</taxon>
        <taxon>Viridiplantae</taxon>
        <taxon>Streptophyta</taxon>
        <taxon>Embryophyta</taxon>
        <taxon>Tracheophyta</taxon>
        <taxon>Spermatophyta</taxon>
        <taxon>Magnoliopsida</taxon>
        <taxon>Amborellales</taxon>
        <taxon>Amborellaceae</taxon>
        <taxon>Amborella</taxon>
    </lineage>
</organism>
<dbReference type="AlphaFoldDB" id="W1NDN6"/>
<sequence>MREVAEESSWRAGGRHGEKIMPNEEVNERGLVSERDSERMAGMVSELEVKDGGIAVEGEGDGVCERRVAGEWWLQAAGLNMPEERGRRWWLEQLAG</sequence>
<dbReference type="Gramene" id="ERM93448">
    <property type="protein sequence ID" value="ERM93448"/>
    <property type="gene ID" value="AMTR_s00132p00020310"/>
</dbReference>
<evidence type="ECO:0000313" key="2">
    <source>
        <dbReference type="EMBL" id="ERM93448.1"/>
    </source>
</evidence>
<keyword evidence="3" id="KW-1185">Reference proteome</keyword>
<gene>
    <name evidence="2" type="ORF">AMTR_s00132p00020310</name>
</gene>
<accession>W1NDN6</accession>
<proteinExistence type="predicted"/>
<dbReference type="HOGENOM" id="CLU_2362560_0_0_1"/>
<dbReference type="Proteomes" id="UP000017836">
    <property type="component" value="Unassembled WGS sequence"/>
</dbReference>
<feature type="region of interest" description="Disordered" evidence="1">
    <location>
        <begin position="1"/>
        <end position="31"/>
    </location>
</feature>
<evidence type="ECO:0000313" key="3">
    <source>
        <dbReference type="Proteomes" id="UP000017836"/>
    </source>
</evidence>
<protein>
    <submittedName>
        <fullName evidence="2">Uncharacterized protein</fullName>
    </submittedName>
</protein>
<reference evidence="3" key="1">
    <citation type="journal article" date="2013" name="Science">
        <title>The Amborella genome and the evolution of flowering plants.</title>
        <authorList>
            <consortium name="Amborella Genome Project"/>
        </authorList>
    </citation>
    <scope>NUCLEOTIDE SEQUENCE [LARGE SCALE GENOMIC DNA]</scope>
</reference>
<dbReference type="EMBL" id="KI397698">
    <property type="protein sequence ID" value="ERM93448.1"/>
    <property type="molecule type" value="Genomic_DNA"/>
</dbReference>
<name>W1NDN6_AMBTC</name>